<protein>
    <submittedName>
        <fullName evidence="4 5">Uncharacterized protein LOC112045392</fullName>
    </submittedName>
</protein>
<dbReference type="InterPro" id="IPR013087">
    <property type="entry name" value="Znf_C2H2_type"/>
</dbReference>
<feature type="region of interest" description="Disordered" evidence="1">
    <location>
        <begin position="452"/>
        <end position="488"/>
    </location>
</feature>
<reference evidence="4 5" key="1">
    <citation type="submission" date="2025-05" db="UniProtKB">
        <authorList>
            <consortium name="RefSeq"/>
        </authorList>
    </citation>
    <scope>IDENTIFICATION</scope>
</reference>
<evidence type="ECO:0000259" key="2">
    <source>
        <dbReference type="PROSITE" id="PS00028"/>
    </source>
</evidence>
<name>A0ABM3M0Q5_BICAN</name>
<dbReference type="InterPro" id="IPR003604">
    <property type="entry name" value="Matrin/U1-like-C_Znf_C2H2"/>
</dbReference>
<organism evidence="3 5">
    <name type="scientific">Bicyclus anynana</name>
    <name type="common">Squinting bush brown butterfly</name>
    <dbReference type="NCBI Taxonomy" id="110368"/>
    <lineage>
        <taxon>Eukaryota</taxon>
        <taxon>Metazoa</taxon>
        <taxon>Ecdysozoa</taxon>
        <taxon>Arthropoda</taxon>
        <taxon>Hexapoda</taxon>
        <taxon>Insecta</taxon>
        <taxon>Pterygota</taxon>
        <taxon>Neoptera</taxon>
        <taxon>Endopterygota</taxon>
        <taxon>Lepidoptera</taxon>
        <taxon>Glossata</taxon>
        <taxon>Ditrysia</taxon>
        <taxon>Papilionoidea</taxon>
        <taxon>Nymphalidae</taxon>
        <taxon>Satyrinae</taxon>
        <taxon>Satyrini</taxon>
        <taxon>Mycalesina</taxon>
        <taxon>Bicyclus</taxon>
    </lineage>
</organism>
<feature type="region of interest" description="Disordered" evidence="1">
    <location>
        <begin position="676"/>
        <end position="704"/>
    </location>
</feature>
<evidence type="ECO:0000313" key="5">
    <source>
        <dbReference type="RefSeq" id="XP_052744906.1"/>
    </source>
</evidence>
<dbReference type="SMART" id="SM00355">
    <property type="entry name" value="ZnF_C2H2"/>
    <property type="match status" value="4"/>
</dbReference>
<dbReference type="SMART" id="SM00451">
    <property type="entry name" value="ZnF_U1"/>
    <property type="match status" value="4"/>
</dbReference>
<evidence type="ECO:0000313" key="4">
    <source>
        <dbReference type="RefSeq" id="XP_052744905.1"/>
    </source>
</evidence>
<proteinExistence type="predicted"/>
<dbReference type="Proteomes" id="UP001652582">
    <property type="component" value="Chromosome 24"/>
</dbReference>
<dbReference type="RefSeq" id="XP_052744906.1">
    <property type="nucleotide sequence ID" value="XM_052888946.1"/>
</dbReference>
<sequence>MTTLSKNCILVGIVDYYCLVCEIYLKSERDANIHIAKSVHQRQLDSVQYVEEFKNDTIKKIKNKYFCELCNKLLAVLPRVRLHITELTHINKNHRLFRRYGNYVIAFQNIAISDQSWNSLNGSACAICNVEYEIENEDVHKNESTHILNVIQIQVQFDDNKNIYRKIDDATFQCTTCNMLYALSSLTSHFAGEKHKKIYQDCCDAYSMIAGNIQTEEIIDCNKTNEKQVAVCELSVNNEIQLQDFIEPESIINETTENTPNIDTTGELLDCKEKAINVDTTGELLNRKEEVINVNRTSELLDCKEEAINVNTTSELLDCKEAINVNTTSELLDCKEKAINVDTTSELLDCKEALNVDIIGEKLECKEEAINVNTTNELLHCNKEAINVNLTSELLDCKEKAINVDTIREQLDCKENAINVDTTCGLISCKDEITKNVQPVEKANKIEACTPDKNNNKHAKSKVEKTKTTFEDSPKEVSKNLSNKTQTKKVNNKDGTVYEKEEVKICETLHCTDHITRTENNETLCILCNLTKVNPNNHVDSKHHQILLKLHKQRLQKMGNNTIDDCHTQGTQNDSDDILDKLPKFQKEEVNINFESKTAYCKKCKTHIEFVLKSIENHISEHKTKTVNKTIKCNVFDSLPKAADKNKNLFTSPVFLKAKNDKMQTDKQENACTEKIVSDKPNESNIPEALPSNERDDISSNGDSKSSYIVKVQSAKTKKTKSVNLIKMPLKDFVHSMVAIQYLMYKDLLINEKYCINFLSFSFLVVSLPDLRCQVCDECLGDQIGNHLSELSHTRYMRLTSVIENDDTEFIREVQTGSFHCGYCNTMETSWDMMEGHLKSSAHKEIKASAMWRRTIYLDRIQESKQTDFDTIITDDIQMEKISKRFC</sequence>
<dbReference type="GeneID" id="112045392"/>
<evidence type="ECO:0000256" key="1">
    <source>
        <dbReference type="SAM" id="MobiDB-lite"/>
    </source>
</evidence>
<accession>A0ABM3M0Q5</accession>
<feature type="compositionally biased region" description="Polar residues" evidence="1">
    <location>
        <begin position="479"/>
        <end position="488"/>
    </location>
</feature>
<dbReference type="PROSITE" id="PS00028">
    <property type="entry name" value="ZINC_FINGER_C2H2_1"/>
    <property type="match status" value="1"/>
</dbReference>
<evidence type="ECO:0000313" key="3">
    <source>
        <dbReference type="Proteomes" id="UP001652582"/>
    </source>
</evidence>
<dbReference type="RefSeq" id="XP_052744905.1">
    <property type="nucleotide sequence ID" value="XM_052888945.1"/>
</dbReference>
<feature type="domain" description="C2H2-type" evidence="2">
    <location>
        <begin position="67"/>
        <end position="89"/>
    </location>
</feature>
<keyword evidence="3" id="KW-1185">Reference proteome</keyword>
<gene>
    <name evidence="4 5" type="primary">LOC112045392</name>
</gene>
<feature type="compositionally biased region" description="Basic and acidic residues" evidence="1">
    <location>
        <begin position="461"/>
        <end position="478"/>
    </location>
</feature>